<evidence type="ECO:0000259" key="1">
    <source>
        <dbReference type="Pfam" id="PF00534"/>
    </source>
</evidence>
<dbReference type="GO" id="GO:0016757">
    <property type="term" value="F:glycosyltransferase activity"/>
    <property type="evidence" value="ECO:0007669"/>
    <property type="project" value="InterPro"/>
</dbReference>
<dbReference type="Pfam" id="PF00534">
    <property type="entry name" value="Glycos_transf_1"/>
    <property type="match status" value="1"/>
</dbReference>
<name>A0A495VG63_9GAMM</name>
<dbReference type="AlphaFoldDB" id="A0A495VG63"/>
<comment type="caution">
    <text evidence="3">The sequence shown here is derived from an EMBL/GenBank/DDBJ whole genome shotgun (WGS) entry which is preliminary data.</text>
</comment>
<keyword evidence="3" id="KW-0808">Transferase</keyword>
<dbReference type="CDD" id="cd03801">
    <property type="entry name" value="GT4_PimA-like"/>
    <property type="match status" value="1"/>
</dbReference>
<organism evidence="3 4">
    <name type="scientific">Thiocapsa rosea</name>
    <dbReference type="NCBI Taxonomy" id="69360"/>
    <lineage>
        <taxon>Bacteria</taxon>
        <taxon>Pseudomonadati</taxon>
        <taxon>Pseudomonadota</taxon>
        <taxon>Gammaproteobacteria</taxon>
        <taxon>Chromatiales</taxon>
        <taxon>Chromatiaceae</taxon>
        <taxon>Thiocapsa</taxon>
    </lineage>
</organism>
<dbReference type="EMBL" id="RBXL01000001">
    <property type="protein sequence ID" value="RKT47427.1"/>
    <property type="molecule type" value="Genomic_DNA"/>
</dbReference>
<protein>
    <submittedName>
        <fullName evidence="3">Glycosyltransferase involved in cell wall biosynthesis</fullName>
    </submittedName>
</protein>
<evidence type="ECO:0000313" key="4">
    <source>
        <dbReference type="Proteomes" id="UP000274556"/>
    </source>
</evidence>
<dbReference type="Gene3D" id="3.40.50.2000">
    <property type="entry name" value="Glycogen Phosphorylase B"/>
    <property type="match status" value="2"/>
</dbReference>
<reference evidence="3 4" key="1">
    <citation type="submission" date="2018-10" db="EMBL/GenBank/DDBJ databases">
        <title>Genomic Encyclopedia of Archaeal and Bacterial Type Strains, Phase II (KMG-II): from individual species to whole genera.</title>
        <authorList>
            <person name="Goeker M."/>
        </authorList>
    </citation>
    <scope>NUCLEOTIDE SEQUENCE [LARGE SCALE GENOMIC DNA]</scope>
    <source>
        <strain evidence="3 4">DSM 235</strain>
    </source>
</reference>
<dbReference type="SUPFAM" id="SSF53756">
    <property type="entry name" value="UDP-Glycosyltransferase/glycogen phosphorylase"/>
    <property type="match status" value="1"/>
</dbReference>
<dbReference type="Pfam" id="PF13439">
    <property type="entry name" value="Glyco_transf_4"/>
    <property type="match status" value="1"/>
</dbReference>
<dbReference type="PANTHER" id="PTHR45947">
    <property type="entry name" value="SULFOQUINOVOSYL TRANSFERASE SQD2"/>
    <property type="match status" value="1"/>
</dbReference>
<accession>A0A495VG63</accession>
<sequence>MPKPAGKRKLSTVWIGLRGIPDIMGGVESHAEHICPRLAALGCEVTVVCRSTYSTAHNNKHWRGVNLVTLWAPRSKNLEAITHTVLAVFYAIFKRPDILHIQAVGPALLTPLARLFGLKVVVTNHGPDYVREKWGRFASLILKKGEAFGMRYANCAIAISRTIQTAVEREYGCTPSLIPNGVDLPEMPTSTSHLATFGLEPARYILIVSRIVPEKRHEDLIEAFGIAKLPGWKLAIVGCADHPGLHSDKVARAANTNPNVVMTGFQTGEALRQLYAHAGLFVLPSSHEGLPIALLEALSYGLSVLSSDIPPHLELRLSAERYFPVHDVGELANAMIRLTARPLSLEERTSIRKWVLQRYNWDKVAQLTLEAYIQAMI</sequence>
<dbReference type="OrthoDB" id="9777346at2"/>
<dbReference type="RefSeq" id="WP_120799406.1">
    <property type="nucleotide sequence ID" value="NZ_RBXL01000001.1"/>
</dbReference>
<gene>
    <name evidence="3" type="ORF">BDD21_5006</name>
</gene>
<proteinExistence type="predicted"/>
<dbReference type="InterPro" id="IPR050194">
    <property type="entry name" value="Glycosyltransferase_grp1"/>
</dbReference>
<dbReference type="InterPro" id="IPR028098">
    <property type="entry name" value="Glyco_trans_4-like_N"/>
</dbReference>
<feature type="domain" description="Glycosyltransferase subfamily 4-like N-terminal" evidence="2">
    <location>
        <begin position="24"/>
        <end position="184"/>
    </location>
</feature>
<keyword evidence="4" id="KW-1185">Reference proteome</keyword>
<feature type="domain" description="Glycosyl transferase family 1" evidence="1">
    <location>
        <begin position="202"/>
        <end position="347"/>
    </location>
</feature>
<dbReference type="InterPro" id="IPR001296">
    <property type="entry name" value="Glyco_trans_1"/>
</dbReference>
<evidence type="ECO:0000313" key="3">
    <source>
        <dbReference type="EMBL" id="RKT47427.1"/>
    </source>
</evidence>
<evidence type="ECO:0000259" key="2">
    <source>
        <dbReference type="Pfam" id="PF13439"/>
    </source>
</evidence>
<dbReference type="Proteomes" id="UP000274556">
    <property type="component" value="Unassembled WGS sequence"/>
</dbReference>
<dbReference type="PANTHER" id="PTHR45947:SF3">
    <property type="entry name" value="SULFOQUINOVOSYL TRANSFERASE SQD2"/>
    <property type="match status" value="1"/>
</dbReference>